<gene>
    <name evidence="1" type="ORF">MPRF_00690</name>
</gene>
<name>A0A7I7TVN0_MYCPF</name>
<dbReference type="EMBL" id="AP022598">
    <property type="protein sequence ID" value="BBY73170.1"/>
    <property type="molecule type" value="Genomic_DNA"/>
</dbReference>
<dbReference type="RefSeq" id="WP_163765081.1">
    <property type="nucleotide sequence ID" value="NZ_AP022598.1"/>
</dbReference>
<evidence type="ECO:0000313" key="1">
    <source>
        <dbReference type="EMBL" id="BBY73170.1"/>
    </source>
</evidence>
<organism evidence="1 2">
    <name type="scientific">Mycolicibacterium parafortuitum</name>
    <name type="common">Mycobacterium parafortuitum</name>
    <dbReference type="NCBI Taxonomy" id="39692"/>
    <lineage>
        <taxon>Bacteria</taxon>
        <taxon>Bacillati</taxon>
        <taxon>Actinomycetota</taxon>
        <taxon>Actinomycetes</taxon>
        <taxon>Mycobacteriales</taxon>
        <taxon>Mycobacteriaceae</taxon>
        <taxon>Mycolicibacterium</taxon>
    </lineage>
</organism>
<reference evidence="1 2" key="1">
    <citation type="journal article" date="2019" name="Emerg. Microbes Infect.">
        <title>Comprehensive subspecies identification of 175 nontuberculous mycobacteria species based on 7547 genomic profiles.</title>
        <authorList>
            <person name="Matsumoto Y."/>
            <person name="Kinjo T."/>
            <person name="Motooka D."/>
            <person name="Nabeya D."/>
            <person name="Jung N."/>
            <person name="Uechi K."/>
            <person name="Horii T."/>
            <person name="Iida T."/>
            <person name="Fujita J."/>
            <person name="Nakamura S."/>
        </authorList>
    </citation>
    <scope>NUCLEOTIDE SEQUENCE [LARGE SCALE GENOMIC DNA]</scope>
    <source>
        <strain evidence="1 2">JCM 6367</strain>
    </source>
</reference>
<sequence length="451" mass="49998">MTDLVFTPDELKELATAPGDRAVAALDRGDLEAARAIAAESVDAHFSTRDIYTAWNSLTVSYIVREFGEQALIESVPAAVRTISRPWAEWFRNGVSREAIASMATIFRMDGAQLDAIEENESTIVFVSSGWAGNRSDQIPGGGDLRLFSQAIERWCCDWLGYPPFVFHDGKSGAPLRLTFYKNPLDVPQDVFDRLGAERDVARIGAAFDVSGALLFDADELEDMRFQAYALAVKAIDAGNLSLARRHLILSKTEWYLGHHFGRDLITAQTGWILQTHGVQHCWEAVDQCYNLPTMGPVLGQVDAMSYRDQVQWLSTLFHQHGMKYTWFEDEGRLALDAAPCGSGGRLIDEGAYDGPKHLPLVKGPSVESFGLDEMPVYCMHCPGTNKYVLEHGSPHFLLVEPGIKDGKITGHCRFNIFKNEESIPQEVYDRVQVQRPESAADAVQLVSAQG</sequence>
<dbReference type="Proteomes" id="UP000466554">
    <property type="component" value="Chromosome"/>
</dbReference>
<protein>
    <submittedName>
        <fullName evidence="1">Uncharacterized protein</fullName>
    </submittedName>
</protein>
<evidence type="ECO:0000313" key="2">
    <source>
        <dbReference type="Proteomes" id="UP000466554"/>
    </source>
</evidence>
<dbReference type="AlphaFoldDB" id="A0A7I7TVN0"/>
<accession>A0A7I7TVN0</accession>
<proteinExistence type="predicted"/>